<evidence type="ECO:0008006" key="3">
    <source>
        <dbReference type="Google" id="ProtNLM"/>
    </source>
</evidence>
<dbReference type="EMBL" id="FPBF01000012">
    <property type="protein sequence ID" value="SFU20232.1"/>
    <property type="molecule type" value="Genomic_DNA"/>
</dbReference>
<dbReference type="AlphaFoldDB" id="A0A1I7E8K2"/>
<name>A0A1I7E8K2_9BACT</name>
<reference evidence="2" key="1">
    <citation type="submission" date="2016-10" db="EMBL/GenBank/DDBJ databases">
        <authorList>
            <person name="Varghese N."/>
            <person name="Submissions S."/>
        </authorList>
    </citation>
    <scope>NUCLEOTIDE SEQUENCE [LARGE SCALE GENOMIC DNA]</scope>
    <source>
        <strain evidence="2">DSM 23445</strain>
    </source>
</reference>
<evidence type="ECO:0000313" key="1">
    <source>
        <dbReference type="EMBL" id="SFU20232.1"/>
    </source>
</evidence>
<organism evidence="1 2">
    <name type="scientific">Algoriphagus locisalis</name>
    <dbReference type="NCBI Taxonomy" id="305507"/>
    <lineage>
        <taxon>Bacteria</taxon>
        <taxon>Pseudomonadati</taxon>
        <taxon>Bacteroidota</taxon>
        <taxon>Cytophagia</taxon>
        <taxon>Cytophagales</taxon>
        <taxon>Cyclobacteriaceae</taxon>
        <taxon>Algoriphagus</taxon>
    </lineage>
</organism>
<protein>
    <recommendedName>
        <fullName evidence="3">YbjN domain-containing protein</fullName>
    </recommendedName>
</protein>
<keyword evidence="2" id="KW-1185">Reference proteome</keyword>
<accession>A0A1I7E8K2</accession>
<dbReference type="SUPFAM" id="SSF69635">
    <property type="entry name" value="Type III secretory system chaperone-like"/>
    <property type="match status" value="1"/>
</dbReference>
<dbReference type="Proteomes" id="UP000199673">
    <property type="component" value="Unassembled WGS sequence"/>
</dbReference>
<dbReference type="STRING" id="305507.SAMN04489724_0275"/>
<evidence type="ECO:0000313" key="2">
    <source>
        <dbReference type="Proteomes" id="UP000199673"/>
    </source>
</evidence>
<dbReference type="Gene3D" id="3.30.1460.10">
    <property type="match status" value="1"/>
</dbReference>
<proteinExistence type="predicted"/>
<sequence>MVTLFFKKPEVNANPAKTNTMNNNLSYFPPINPKKASTKQDEKWDESIALFNNRQYELVLPTLLDYIDSNLRTKRKGKTYEIAHGSVVLFISQTETELIIKCPFLTIEDSKKVPLMRRLAELRMYPLNLANLTLEGDRVFFTFSCPIQLCEPYKIYGVLREICLYADSFDDELIEKFGAAHLQEPAVSPFPDNLKEQAYGNCQAILSEGLERFNYYMEKRQANNAWYTLSITFKKLEFYSEPQGYFRTLIEKAVDGIQDRRMQFQTRLQTGKSSLEVLKNHPKEKFLSDLYQVETFVPHKYSGKKENIRENWEDSYYEAKEQISNRQFEDACNLMQSCFYSLFYYNLVNESTSKPITDALAQASQMEWNLAAPILMNGMESIMEDSLFGQEFGMDLSKIMGAQMQESMAAIQQMMANFKTY</sequence>
<gene>
    <name evidence="1" type="ORF">SAMN04489724_0275</name>
</gene>